<dbReference type="PANTHER" id="PTHR18929">
    <property type="entry name" value="PROTEIN DISULFIDE ISOMERASE"/>
    <property type="match status" value="1"/>
</dbReference>
<protein>
    <recommendedName>
        <fullName evidence="4">Thioredoxin domain-containing protein</fullName>
    </recommendedName>
</protein>
<reference evidence="2" key="2">
    <citation type="submission" date="2019-07" db="EMBL/GenBank/DDBJ databases">
        <authorList>
            <person name="Seetharam A."/>
            <person name="Woodhouse M."/>
            <person name="Cannon E."/>
        </authorList>
    </citation>
    <scope>NUCLEOTIDE SEQUENCE [LARGE SCALE GENOMIC DNA]</scope>
    <source>
        <strain evidence="2">cv. B73</strain>
    </source>
</reference>
<reference evidence="2" key="3">
    <citation type="submission" date="2021-05" db="UniProtKB">
        <authorList>
            <consortium name="EnsemblPlants"/>
        </authorList>
    </citation>
    <scope>IDENTIFICATION</scope>
    <source>
        <strain evidence="2">cv. B73</strain>
    </source>
</reference>
<dbReference type="SUPFAM" id="SSF82199">
    <property type="entry name" value="SET domain"/>
    <property type="match status" value="1"/>
</dbReference>
<name>A0A804R4S1_MAIZE</name>
<evidence type="ECO:0000313" key="2">
    <source>
        <dbReference type="EnsemblPlants" id="Zm00001eb383220_P001"/>
    </source>
</evidence>
<dbReference type="PANTHER" id="PTHR18929:SF189">
    <property type="entry name" value="PROTEIN DISULFIDE ISOMERASE-LIKE 1-5-RELATED"/>
    <property type="match status" value="1"/>
</dbReference>
<dbReference type="SUPFAM" id="SSF52833">
    <property type="entry name" value="Thioredoxin-like"/>
    <property type="match status" value="1"/>
</dbReference>
<dbReference type="Proteomes" id="UP000007305">
    <property type="component" value="Chromosome 9"/>
</dbReference>
<comment type="similarity">
    <text evidence="1">Belongs to the protein disulfide isomerase family.</text>
</comment>
<organism evidence="2 3">
    <name type="scientific">Zea mays</name>
    <name type="common">Maize</name>
    <dbReference type="NCBI Taxonomy" id="4577"/>
    <lineage>
        <taxon>Eukaryota</taxon>
        <taxon>Viridiplantae</taxon>
        <taxon>Streptophyta</taxon>
        <taxon>Embryophyta</taxon>
        <taxon>Tracheophyta</taxon>
        <taxon>Spermatophyta</taxon>
        <taxon>Magnoliopsida</taxon>
        <taxon>Liliopsida</taxon>
        <taxon>Poales</taxon>
        <taxon>Poaceae</taxon>
        <taxon>PACMAD clade</taxon>
        <taxon>Panicoideae</taxon>
        <taxon>Andropogonodae</taxon>
        <taxon>Andropogoneae</taxon>
        <taxon>Tripsacinae</taxon>
        <taxon>Zea</taxon>
    </lineage>
</organism>
<sequence>MTSVLTAVFFELEQLDLATVETDVDEKVKDKLMPWFTEAAAVGVKGFPTVLLFVNGTEHAYHGLHTKDTIVTWVRKKTGVPIIRLQSKDSAEEFLKKDMTFVIGLFKNFEGADHEEFVKATTTDNEIMFIYVDTAEENLAKPFLTLNGLESEKSLLVGNVARFINHSCDGGNLHLVLVRSSGLLLPRLCFFALLPGISWREKSSPSITVMLGLGPRVCHAFVEARVVLVCFFQKKLKN</sequence>
<dbReference type="Gene3D" id="3.40.30.10">
    <property type="entry name" value="Glutaredoxin"/>
    <property type="match status" value="2"/>
</dbReference>
<dbReference type="InterPro" id="IPR036249">
    <property type="entry name" value="Thioredoxin-like_sf"/>
</dbReference>
<keyword evidence="3" id="KW-1185">Reference proteome</keyword>
<evidence type="ECO:0000256" key="1">
    <source>
        <dbReference type="ARBA" id="ARBA00006347"/>
    </source>
</evidence>
<dbReference type="CDD" id="cd02981">
    <property type="entry name" value="PDI_b_family"/>
    <property type="match status" value="1"/>
</dbReference>
<dbReference type="EnsemblPlants" id="Zm00001eb383220_T001">
    <property type="protein sequence ID" value="Zm00001eb383220_P001"/>
    <property type="gene ID" value="Zm00001eb383220"/>
</dbReference>
<dbReference type="AlphaFoldDB" id="A0A804R4S1"/>
<dbReference type="InParanoid" id="A0A804R4S1"/>
<evidence type="ECO:0008006" key="4">
    <source>
        <dbReference type="Google" id="ProtNLM"/>
    </source>
</evidence>
<dbReference type="Gramene" id="Zm00001eb383220_T001">
    <property type="protein sequence ID" value="Zm00001eb383220_P001"/>
    <property type="gene ID" value="Zm00001eb383220"/>
</dbReference>
<reference evidence="3" key="1">
    <citation type="journal article" date="2009" name="Science">
        <title>The B73 maize genome: complexity, diversity, and dynamics.</title>
        <authorList>
            <person name="Schnable P.S."/>
            <person name="Ware D."/>
            <person name="Fulton R.S."/>
            <person name="Stein J.C."/>
            <person name="Wei F."/>
            <person name="Pasternak S."/>
            <person name="Liang C."/>
            <person name="Zhang J."/>
            <person name="Fulton L."/>
            <person name="Graves T.A."/>
            <person name="Minx P."/>
            <person name="Reily A.D."/>
            <person name="Courtney L."/>
            <person name="Kruchowski S.S."/>
            <person name="Tomlinson C."/>
            <person name="Strong C."/>
            <person name="Delehaunty K."/>
            <person name="Fronick C."/>
            <person name="Courtney B."/>
            <person name="Rock S.M."/>
            <person name="Belter E."/>
            <person name="Du F."/>
            <person name="Kim K."/>
            <person name="Abbott R.M."/>
            <person name="Cotton M."/>
            <person name="Levy A."/>
            <person name="Marchetto P."/>
            <person name="Ochoa K."/>
            <person name="Jackson S.M."/>
            <person name="Gillam B."/>
            <person name="Chen W."/>
            <person name="Yan L."/>
            <person name="Higginbotham J."/>
            <person name="Cardenas M."/>
            <person name="Waligorski J."/>
            <person name="Applebaum E."/>
            <person name="Phelps L."/>
            <person name="Falcone J."/>
            <person name="Kanchi K."/>
            <person name="Thane T."/>
            <person name="Scimone A."/>
            <person name="Thane N."/>
            <person name="Henke J."/>
            <person name="Wang T."/>
            <person name="Ruppert J."/>
            <person name="Shah N."/>
            <person name="Rotter K."/>
            <person name="Hodges J."/>
            <person name="Ingenthron E."/>
            <person name="Cordes M."/>
            <person name="Kohlberg S."/>
            <person name="Sgro J."/>
            <person name="Delgado B."/>
            <person name="Mead K."/>
            <person name="Chinwalla A."/>
            <person name="Leonard S."/>
            <person name="Crouse K."/>
            <person name="Collura K."/>
            <person name="Kudrna D."/>
            <person name="Currie J."/>
            <person name="He R."/>
            <person name="Angelova A."/>
            <person name="Rajasekar S."/>
            <person name="Mueller T."/>
            <person name="Lomeli R."/>
            <person name="Scara G."/>
            <person name="Ko A."/>
            <person name="Delaney K."/>
            <person name="Wissotski M."/>
            <person name="Lopez G."/>
            <person name="Campos D."/>
            <person name="Braidotti M."/>
            <person name="Ashley E."/>
            <person name="Golser W."/>
            <person name="Kim H."/>
            <person name="Lee S."/>
            <person name="Lin J."/>
            <person name="Dujmic Z."/>
            <person name="Kim W."/>
            <person name="Talag J."/>
            <person name="Zuccolo A."/>
            <person name="Fan C."/>
            <person name="Sebastian A."/>
            <person name="Kramer M."/>
            <person name="Spiegel L."/>
            <person name="Nascimento L."/>
            <person name="Zutavern T."/>
            <person name="Miller B."/>
            <person name="Ambroise C."/>
            <person name="Muller S."/>
            <person name="Spooner W."/>
            <person name="Narechania A."/>
            <person name="Ren L."/>
            <person name="Wei S."/>
            <person name="Kumari S."/>
            <person name="Faga B."/>
            <person name="Levy M.J."/>
            <person name="McMahan L."/>
            <person name="Van Buren P."/>
            <person name="Vaughn M.W."/>
            <person name="Ying K."/>
            <person name="Yeh C.-T."/>
            <person name="Emrich S.J."/>
            <person name="Jia Y."/>
            <person name="Kalyanaraman A."/>
            <person name="Hsia A.-P."/>
            <person name="Barbazuk W.B."/>
            <person name="Baucom R.S."/>
            <person name="Brutnell T.P."/>
            <person name="Carpita N.C."/>
            <person name="Chaparro C."/>
            <person name="Chia J.-M."/>
            <person name="Deragon J.-M."/>
            <person name="Estill J.C."/>
            <person name="Fu Y."/>
            <person name="Jeddeloh J.A."/>
            <person name="Han Y."/>
            <person name="Lee H."/>
            <person name="Li P."/>
            <person name="Lisch D.R."/>
            <person name="Liu S."/>
            <person name="Liu Z."/>
            <person name="Nagel D.H."/>
            <person name="McCann M.C."/>
            <person name="SanMiguel P."/>
            <person name="Myers A.M."/>
            <person name="Nettleton D."/>
            <person name="Nguyen J."/>
            <person name="Penning B.W."/>
            <person name="Ponnala L."/>
            <person name="Schneider K.L."/>
            <person name="Schwartz D.C."/>
            <person name="Sharma A."/>
            <person name="Soderlund C."/>
            <person name="Springer N.M."/>
            <person name="Sun Q."/>
            <person name="Wang H."/>
            <person name="Waterman M."/>
            <person name="Westerman R."/>
            <person name="Wolfgruber T.K."/>
            <person name="Yang L."/>
            <person name="Yu Y."/>
            <person name="Zhang L."/>
            <person name="Zhou S."/>
            <person name="Zhu Q."/>
            <person name="Bennetzen J.L."/>
            <person name="Dawe R.K."/>
            <person name="Jiang J."/>
            <person name="Jiang N."/>
            <person name="Presting G.G."/>
            <person name="Wessler S.R."/>
            <person name="Aluru S."/>
            <person name="Martienssen R.A."/>
            <person name="Clifton S.W."/>
            <person name="McCombie W.R."/>
            <person name="Wing R.A."/>
            <person name="Wilson R.K."/>
        </authorList>
    </citation>
    <scope>NUCLEOTIDE SEQUENCE [LARGE SCALE GENOMIC DNA]</scope>
    <source>
        <strain evidence="3">cv. B73</strain>
    </source>
</reference>
<dbReference type="InterPro" id="IPR046341">
    <property type="entry name" value="SET_dom_sf"/>
</dbReference>
<proteinExistence type="inferred from homology"/>
<evidence type="ECO:0000313" key="3">
    <source>
        <dbReference type="Proteomes" id="UP000007305"/>
    </source>
</evidence>
<accession>A0A804R4S1</accession>
<dbReference type="Gene3D" id="2.170.270.10">
    <property type="entry name" value="SET domain"/>
    <property type="match status" value="1"/>
</dbReference>